<feature type="domain" description="Roc" evidence="4">
    <location>
        <begin position="324"/>
        <end position="548"/>
    </location>
</feature>
<evidence type="ECO:0000256" key="2">
    <source>
        <dbReference type="ARBA" id="ARBA00022737"/>
    </source>
</evidence>
<keyword evidence="3" id="KW-0547">Nucleotide-binding</keyword>
<reference evidence="6" key="1">
    <citation type="submission" date="2025-08" db="UniProtKB">
        <authorList>
            <consortium name="RefSeq"/>
        </authorList>
    </citation>
    <scope>IDENTIFICATION</scope>
    <source>
        <tissue evidence="6">Gonads</tissue>
    </source>
</reference>
<dbReference type="Gene3D" id="3.40.50.300">
    <property type="entry name" value="P-loop containing nucleotide triphosphate hydrolases"/>
    <property type="match status" value="1"/>
</dbReference>
<keyword evidence="5" id="KW-1185">Reference proteome</keyword>
<dbReference type="InterPro" id="IPR057263">
    <property type="entry name" value="COR-B"/>
</dbReference>
<proteinExistence type="predicted"/>
<dbReference type="Proteomes" id="UP000085678">
    <property type="component" value="Unplaced"/>
</dbReference>
<gene>
    <name evidence="6" type="primary">LOC106169790</name>
</gene>
<evidence type="ECO:0000313" key="5">
    <source>
        <dbReference type="Proteomes" id="UP000085678"/>
    </source>
</evidence>
<dbReference type="InterPro" id="IPR020859">
    <property type="entry name" value="ROC"/>
</dbReference>
<dbReference type="Pfam" id="PF08477">
    <property type="entry name" value="Roc"/>
    <property type="match status" value="1"/>
</dbReference>
<dbReference type="InterPro" id="IPR032675">
    <property type="entry name" value="LRR_dom_sf"/>
</dbReference>
<organism evidence="5 6">
    <name type="scientific">Lingula anatina</name>
    <name type="common">Brachiopod</name>
    <name type="synonym">Lingula unguis</name>
    <dbReference type="NCBI Taxonomy" id="7574"/>
    <lineage>
        <taxon>Eukaryota</taxon>
        <taxon>Metazoa</taxon>
        <taxon>Spiralia</taxon>
        <taxon>Lophotrochozoa</taxon>
        <taxon>Brachiopoda</taxon>
        <taxon>Linguliformea</taxon>
        <taxon>Lingulata</taxon>
        <taxon>Lingulida</taxon>
        <taxon>Linguloidea</taxon>
        <taxon>Lingulidae</taxon>
        <taxon>Lingula</taxon>
    </lineage>
</organism>
<dbReference type="Pfam" id="PF25497">
    <property type="entry name" value="COR-B"/>
    <property type="match status" value="1"/>
</dbReference>
<dbReference type="SUPFAM" id="SSF52058">
    <property type="entry name" value="L domain-like"/>
    <property type="match status" value="1"/>
</dbReference>
<dbReference type="PANTHER" id="PTHR48051:SF1">
    <property type="entry name" value="RAS SUPPRESSOR PROTEIN 1"/>
    <property type="match status" value="1"/>
</dbReference>
<sequence>MTGRVVAGRGGFDLLRRLELSPQSDTPDIVKEWTDLLLDMAVMPGDNLPESIGRCANVRFLFAPHNKLSSLPQSISNLSLLTYLDLSNNAFTTFPIALYGLAKLQDLNLSSNHLSDLPEKISGMTGLQTFDISFNNFNTFPTALFNMTNLETMLLKGSKLSDIPVEIKHMTGLRRFWLDSNCFSVFPTALCGMAKLKLLDLRKNQISDIQVDISELTELEKLFLHQNAFITFPTALCSMTKLKELDLQDNQISDIPADIISMIGMESLDLRSNKITHLPPQIGNMKSLVELNVKGNPLEQPPQHIADRGLDAIKRYFEALTTTKAIQSSRIQVNLLGETEAGKTSLSRTLQRGRSTLTESADRTRVVEQGTWETDQDIAFNINDFGGHDVYKIGHPIFISKRGLVLITFDLSEYDPQNKAHYQLYIGNWIDKVQAQLAGIKMAVVGTHLDQDKASIAKCSIIKSKLEGHRQKKQKWYESQIKSIKKKILDTDETQTSILQAYKDKKSKLMALQEQVTDIHDDIFRVSSKTMEGIEGLQSFLTIVAKERAVILPEMWVAAATMVCAEIYEGSENTLGWDKLKDLILQSAPTLWKERNSSYEDLNLATCDILSFLAHRGDIIWFDSSPTLKKLVFHKQEVLANVLKAVLNHDSDVVQSKLQQSMSISEPKAKKICDDIFSSGIISRKAMDCLCEPFKLSSTEADVMVELMQKLELCYQVQEDPLVPSSILFHFPWLLTQDRQLELDEKWPSKVSSDTTQLALGIHFPFQCPEGIYEKLSVRLHKYLARTKTEHIDWKDGVYAQLQSCKMQLSREERHHQLEMANSTTDWVITIAIRGSDLLKMWGVLSRVHDDLMTIIEEDWPGVSYDKYLVCPHCTNEDREEPTLFEVEILAGVDRPTNVLCKNTGRYISADLVYPPHWKQVVNKKKDRLKQNITEPDLLHLNDLFYQEGIFSEYEYDWIKESPEKTAILDFLTTKSDYKAFDILCQFFVELERFDLLELIKY</sequence>
<dbReference type="InParanoid" id="A0A1S3J4U2"/>
<dbReference type="Gene3D" id="3.80.10.10">
    <property type="entry name" value="Ribonuclease Inhibitor"/>
    <property type="match status" value="1"/>
</dbReference>
<dbReference type="GeneID" id="106169790"/>
<dbReference type="OrthoDB" id="40118at2759"/>
<evidence type="ECO:0000256" key="1">
    <source>
        <dbReference type="ARBA" id="ARBA00022614"/>
    </source>
</evidence>
<evidence type="ECO:0000259" key="4">
    <source>
        <dbReference type="PROSITE" id="PS51424"/>
    </source>
</evidence>
<dbReference type="SUPFAM" id="SSF52540">
    <property type="entry name" value="P-loop containing nucleoside triphosphate hydrolases"/>
    <property type="match status" value="1"/>
</dbReference>
<dbReference type="AlphaFoldDB" id="A0A1S3J4U2"/>
<dbReference type="GO" id="GO:0009966">
    <property type="term" value="P:regulation of signal transduction"/>
    <property type="evidence" value="ECO:0007669"/>
    <property type="project" value="UniProtKB-ARBA"/>
</dbReference>
<dbReference type="RefSeq" id="XP_013404859.1">
    <property type="nucleotide sequence ID" value="XM_013549405.1"/>
</dbReference>
<protein>
    <submittedName>
        <fullName evidence="6">Malignant fibrous histiocytoma-amplified sequence 1 homolog</fullName>
    </submittedName>
</protein>
<dbReference type="Pfam" id="PF13855">
    <property type="entry name" value="LRR_8"/>
    <property type="match status" value="2"/>
</dbReference>
<dbReference type="STRING" id="7574.A0A1S3J4U2"/>
<dbReference type="InterPro" id="IPR003591">
    <property type="entry name" value="Leu-rich_rpt_typical-subtyp"/>
</dbReference>
<dbReference type="PROSITE" id="PS51450">
    <property type="entry name" value="LRR"/>
    <property type="match status" value="3"/>
</dbReference>
<keyword evidence="2" id="KW-0677">Repeat</keyword>
<dbReference type="InterPro" id="IPR050216">
    <property type="entry name" value="LRR_domain-containing"/>
</dbReference>
<accession>A0A1S3J4U2</accession>
<evidence type="ECO:0000256" key="3">
    <source>
        <dbReference type="ARBA" id="ARBA00022741"/>
    </source>
</evidence>
<keyword evidence="1" id="KW-0433">Leucine-rich repeat</keyword>
<evidence type="ECO:0000313" key="6">
    <source>
        <dbReference type="RefSeq" id="XP_013404859.1"/>
    </source>
</evidence>
<dbReference type="SMART" id="SM00365">
    <property type="entry name" value="LRR_SD22"/>
    <property type="match status" value="5"/>
</dbReference>
<dbReference type="InterPro" id="IPR027417">
    <property type="entry name" value="P-loop_NTPase"/>
</dbReference>
<dbReference type="PANTHER" id="PTHR48051">
    <property type="match status" value="1"/>
</dbReference>
<name>A0A1S3J4U2_LINAN</name>
<dbReference type="PROSITE" id="PS51424">
    <property type="entry name" value="ROC"/>
    <property type="match status" value="1"/>
</dbReference>
<dbReference type="SMART" id="SM00369">
    <property type="entry name" value="LRR_TYP"/>
    <property type="match status" value="7"/>
</dbReference>
<dbReference type="KEGG" id="lak:106169790"/>
<dbReference type="GO" id="GO:0000166">
    <property type="term" value="F:nucleotide binding"/>
    <property type="evidence" value="ECO:0007669"/>
    <property type="project" value="UniProtKB-KW"/>
</dbReference>
<dbReference type="InterPro" id="IPR001611">
    <property type="entry name" value="Leu-rich_rpt"/>
</dbReference>
<dbReference type="GO" id="GO:0005737">
    <property type="term" value="C:cytoplasm"/>
    <property type="evidence" value="ECO:0007669"/>
    <property type="project" value="TreeGrafter"/>
</dbReference>